<dbReference type="InterPro" id="IPR027417">
    <property type="entry name" value="P-loop_NTPase"/>
</dbReference>
<dbReference type="InterPro" id="IPR003439">
    <property type="entry name" value="ABC_transporter-like_ATP-bd"/>
</dbReference>
<evidence type="ECO:0000256" key="2">
    <source>
        <dbReference type="ARBA" id="ARBA00022448"/>
    </source>
</evidence>
<dbReference type="FunFam" id="3.40.50.300:FF:000032">
    <property type="entry name" value="Export ABC transporter ATP-binding protein"/>
    <property type="match status" value="1"/>
</dbReference>
<dbReference type="PANTHER" id="PTHR24220">
    <property type="entry name" value="IMPORT ATP-BINDING PROTEIN"/>
    <property type="match status" value="1"/>
</dbReference>
<dbReference type="PROSITE" id="PS00211">
    <property type="entry name" value="ABC_TRANSPORTER_1"/>
    <property type="match status" value="1"/>
</dbReference>
<dbReference type="AlphaFoldDB" id="A0A401ZUX8"/>
<evidence type="ECO:0000313" key="6">
    <source>
        <dbReference type="EMBL" id="GCE10596.1"/>
    </source>
</evidence>
<evidence type="ECO:0000259" key="5">
    <source>
        <dbReference type="PROSITE" id="PS50893"/>
    </source>
</evidence>
<dbReference type="EMBL" id="BIFR01000001">
    <property type="protein sequence ID" value="GCE10596.1"/>
    <property type="molecule type" value="Genomic_DNA"/>
</dbReference>
<dbReference type="GO" id="GO:0022857">
    <property type="term" value="F:transmembrane transporter activity"/>
    <property type="evidence" value="ECO:0007669"/>
    <property type="project" value="UniProtKB-ARBA"/>
</dbReference>
<keyword evidence="3" id="KW-0547">Nucleotide-binding</keyword>
<dbReference type="PANTHER" id="PTHR24220:SF689">
    <property type="entry name" value="LIPOPROTEIN-RELEASING SYSTEM ATP-BINDING PROTEIN LOLD"/>
    <property type="match status" value="1"/>
</dbReference>
<dbReference type="SUPFAM" id="SSF52540">
    <property type="entry name" value="P-loop containing nucleoside triphosphate hydrolases"/>
    <property type="match status" value="1"/>
</dbReference>
<keyword evidence="7" id="KW-1185">Reference proteome</keyword>
<dbReference type="InterPro" id="IPR003593">
    <property type="entry name" value="AAA+_ATPase"/>
</dbReference>
<dbReference type="Gene3D" id="3.40.50.300">
    <property type="entry name" value="P-loop containing nucleotide triphosphate hydrolases"/>
    <property type="match status" value="1"/>
</dbReference>
<reference evidence="7" key="1">
    <citation type="submission" date="2018-12" db="EMBL/GenBank/DDBJ databases">
        <title>Tengunoibacter tsumagoiensis gen. nov., sp. nov., Dictyobacter kobayashii sp. nov., D. alpinus sp. nov., and D. joshuensis sp. nov. and description of Dictyobacteraceae fam. nov. within the order Ktedonobacterales isolated from Tengu-no-mugimeshi.</title>
        <authorList>
            <person name="Wang C.M."/>
            <person name="Zheng Y."/>
            <person name="Sakai Y."/>
            <person name="Toyoda A."/>
            <person name="Minakuchi Y."/>
            <person name="Abe K."/>
            <person name="Yokota A."/>
            <person name="Yabe S."/>
        </authorList>
    </citation>
    <scope>NUCLEOTIDE SEQUENCE [LARGE SCALE GENOMIC DNA]</scope>
    <source>
        <strain evidence="7">Uno3</strain>
    </source>
</reference>
<name>A0A401ZUX8_9CHLR</name>
<keyword evidence="2" id="KW-0813">Transport</keyword>
<dbReference type="OrthoDB" id="9802264at2"/>
<protein>
    <submittedName>
        <fullName evidence="6">ABC transporter ATP-binding protein</fullName>
    </submittedName>
</protein>
<dbReference type="GO" id="GO:0016887">
    <property type="term" value="F:ATP hydrolysis activity"/>
    <property type="evidence" value="ECO:0007669"/>
    <property type="project" value="InterPro"/>
</dbReference>
<gene>
    <name evidence="6" type="ORF">KTT_04550</name>
</gene>
<accession>A0A401ZUX8</accession>
<dbReference type="InterPro" id="IPR017911">
    <property type="entry name" value="MacB-like_ATP-bd"/>
</dbReference>
<keyword evidence="4 6" id="KW-0067">ATP-binding</keyword>
<evidence type="ECO:0000256" key="1">
    <source>
        <dbReference type="ARBA" id="ARBA00005417"/>
    </source>
</evidence>
<dbReference type="InterPro" id="IPR015854">
    <property type="entry name" value="ABC_transpr_LolD-like"/>
</dbReference>
<dbReference type="GO" id="GO:0005886">
    <property type="term" value="C:plasma membrane"/>
    <property type="evidence" value="ECO:0007669"/>
    <property type="project" value="TreeGrafter"/>
</dbReference>
<evidence type="ECO:0000256" key="4">
    <source>
        <dbReference type="ARBA" id="ARBA00022840"/>
    </source>
</evidence>
<dbReference type="GO" id="GO:0098796">
    <property type="term" value="C:membrane protein complex"/>
    <property type="evidence" value="ECO:0007669"/>
    <property type="project" value="UniProtKB-ARBA"/>
</dbReference>
<evidence type="ECO:0000313" key="7">
    <source>
        <dbReference type="Proteomes" id="UP000287352"/>
    </source>
</evidence>
<organism evidence="6 7">
    <name type="scientific">Tengunoibacter tsumagoiensis</name>
    <dbReference type="NCBI Taxonomy" id="2014871"/>
    <lineage>
        <taxon>Bacteria</taxon>
        <taxon>Bacillati</taxon>
        <taxon>Chloroflexota</taxon>
        <taxon>Ktedonobacteria</taxon>
        <taxon>Ktedonobacterales</taxon>
        <taxon>Dictyobacteraceae</taxon>
        <taxon>Tengunoibacter</taxon>
    </lineage>
</organism>
<comment type="similarity">
    <text evidence="1">Belongs to the ABC transporter superfamily.</text>
</comment>
<dbReference type="PROSITE" id="PS50893">
    <property type="entry name" value="ABC_TRANSPORTER_2"/>
    <property type="match status" value="1"/>
</dbReference>
<feature type="domain" description="ABC transporter" evidence="5">
    <location>
        <begin position="12"/>
        <end position="235"/>
    </location>
</feature>
<comment type="caution">
    <text evidence="6">The sequence shown here is derived from an EMBL/GenBank/DDBJ whole genome shotgun (WGS) entry which is preliminary data.</text>
</comment>
<evidence type="ECO:0000256" key="3">
    <source>
        <dbReference type="ARBA" id="ARBA00022741"/>
    </source>
</evidence>
<sequence length="237" mass="25919">MGTQLTQEQALVQVKEVMKSYALPNGSLPVLQTLSFEVQAGEFMAITGPSGCGKTTLLALLGALDQPDQGEIWIANQAVHTLKAVRAADYRRQTIGFVFQLFYLLPTLTALENVMAPLMPYRRQLGFDLKQRAQELLEQVGLATRMGHTPARLSGGEQQRVAIARALINRPPILLADEPTGNLDPATGSEILELLRAQQRQEKQTLIMITHDPNIAALADRTLSLARSTSHEQAITG</sequence>
<dbReference type="GO" id="GO:0005524">
    <property type="term" value="F:ATP binding"/>
    <property type="evidence" value="ECO:0007669"/>
    <property type="project" value="UniProtKB-KW"/>
</dbReference>
<dbReference type="InterPro" id="IPR017871">
    <property type="entry name" value="ABC_transporter-like_CS"/>
</dbReference>
<dbReference type="RefSeq" id="WP_126578189.1">
    <property type="nucleotide sequence ID" value="NZ_BIFR01000001.1"/>
</dbReference>
<proteinExistence type="inferred from homology"/>
<dbReference type="Pfam" id="PF00005">
    <property type="entry name" value="ABC_tran"/>
    <property type="match status" value="1"/>
</dbReference>
<dbReference type="Proteomes" id="UP000287352">
    <property type="component" value="Unassembled WGS sequence"/>
</dbReference>
<dbReference type="CDD" id="cd03255">
    <property type="entry name" value="ABC_MJ0796_LolCDE_FtsE"/>
    <property type="match status" value="1"/>
</dbReference>
<dbReference type="SMART" id="SM00382">
    <property type="entry name" value="AAA"/>
    <property type="match status" value="1"/>
</dbReference>